<name>A0A7C3PFU1_9CYAN</name>
<accession>A0A7C3PFU1</accession>
<gene>
    <name evidence="1" type="ORF">ENR64_14695</name>
</gene>
<evidence type="ECO:0008006" key="2">
    <source>
        <dbReference type="Google" id="ProtNLM"/>
    </source>
</evidence>
<comment type="caution">
    <text evidence="1">The sequence shown here is derived from an EMBL/GenBank/DDBJ whole genome shotgun (WGS) entry which is preliminary data.</text>
</comment>
<organism evidence="1">
    <name type="scientific">Oscillatoriales cyanobacterium SpSt-418</name>
    <dbReference type="NCBI Taxonomy" id="2282169"/>
    <lineage>
        <taxon>Bacteria</taxon>
        <taxon>Bacillati</taxon>
        <taxon>Cyanobacteriota</taxon>
        <taxon>Cyanophyceae</taxon>
        <taxon>Oscillatoriophycideae</taxon>
        <taxon>Oscillatoriales</taxon>
    </lineage>
</organism>
<sequence>MVKANFSLNLNDESFTWQVVDPFSDRAAMEQHLNDFCQLYAQRPFDNTGGILFGSAFAYYYFLKKIHPKTLIESGIWRGFSTWIADSALPNTNLMCLDPVLMMPLQFEAEYRPARAGYSTQDFSCMNFYSELTEQACVFFDDHQNVMPRLEQAMNYGIKDVILDDNQYEPTYHESITHLIKQNHPVLPLLFSHIEDYYLFPPLVPPVAEGCPLQPIWDTVPECLQALHLNLDDELRYTWMTYLRLKPKTLLD</sequence>
<reference evidence="1" key="1">
    <citation type="journal article" date="2020" name="mSystems">
        <title>Genome- and Community-Level Interaction Insights into Carbon Utilization and Element Cycling Functions of Hydrothermarchaeota in Hydrothermal Sediment.</title>
        <authorList>
            <person name="Zhou Z."/>
            <person name="Liu Y."/>
            <person name="Xu W."/>
            <person name="Pan J."/>
            <person name="Luo Z.H."/>
            <person name="Li M."/>
        </authorList>
    </citation>
    <scope>NUCLEOTIDE SEQUENCE [LARGE SCALE GENOMIC DNA]</scope>
    <source>
        <strain evidence="1">SpSt-418</strain>
    </source>
</reference>
<protein>
    <recommendedName>
        <fullName evidence="2">Class I SAM-dependent methyltransferase</fullName>
    </recommendedName>
</protein>
<dbReference type="AlphaFoldDB" id="A0A7C3PFU1"/>
<proteinExistence type="predicted"/>
<evidence type="ECO:0000313" key="1">
    <source>
        <dbReference type="EMBL" id="HFM98974.1"/>
    </source>
</evidence>
<dbReference type="EMBL" id="DSRU01000219">
    <property type="protein sequence ID" value="HFM98974.1"/>
    <property type="molecule type" value="Genomic_DNA"/>
</dbReference>